<evidence type="ECO:0000313" key="2">
    <source>
        <dbReference type="EMBL" id="KIE07361.1"/>
    </source>
</evidence>
<sequence>MINIFTKISLSTFVFANITTLLVLQTVTAKQLQTKKQMNQAIPRNSELRIYPANNNLPESRLIPLDRVTKKFRNIQITEAKLTTYQEFAAKMGLYKSSISTNRMVWIVTYFVQGELRMSKGRSICTDRAKIVEVIDAETGDSFGRAIHCPQENEIDFMAIPKIF</sequence>
<reference evidence="2" key="1">
    <citation type="journal article" date="2015" name="Genome Announc.">
        <title>Draft Genome Sequence of Tolypothrix boutellei Strain VB521301.</title>
        <authorList>
            <person name="Chandrababunaidu M.M."/>
            <person name="Singh D."/>
            <person name="Sen D."/>
            <person name="Bhan S."/>
            <person name="Das S."/>
            <person name="Gupta A."/>
            <person name="Adhikary S.P."/>
            <person name="Tripathy S."/>
        </authorList>
    </citation>
    <scope>NUCLEOTIDE SEQUENCE</scope>
    <source>
        <strain evidence="2">VB521301</strain>
    </source>
</reference>
<organism evidence="2">
    <name type="scientific">Tolypothrix bouteillei VB521301</name>
    <dbReference type="NCBI Taxonomy" id="1479485"/>
    <lineage>
        <taxon>Bacteria</taxon>
        <taxon>Bacillati</taxon>
        <taxon>Cyanobacteriota</taxon>
        <taxon>Cyanophyceae</taxon>
        <taxon>Nostocales</taxon>
        <taxon>Tolypothrichaceae</taxon>
        <taxon>Tolypothrix</taxon>
    </lineage>
</organism>
<evidence type="ECO:0000313" key="3">
    <source>
        <dbReference type="Proteomes" id="UP000029738"/>
    </source>
</evidence>
<proteinExistence type="predicted"/>
<protein>
    <submittedName>
        <fullName evidence="2">Uncharacterized protein</fullName>
    </submittedName>
</protein>
<dbReference type="EMBL" id="JHEG02000059">
    <property type="protein sequence ID" value="KIE07361.1"/>
    <property type="molecule type" value="Genomic_DNA"/>
</dbReference>
<name>A0A0C1N4J0_9CYAN</name>
<gene>
    <name evidence="2" type="ORF">DA73_0240375</name>
    <name evidence="1" type="ORF">DA73_0400029590</name>
</gene>
<dbReference type="OrthoDB" id="490755at2"/>
<reference evidence="1" key="2">
    <citation type="submission" date="2019-11" db="EMBL/GenBank/DDBJ databases">
        <title>Improved Assembly of Tolypothrix boutellei genome.</title>
        <authorList>
            <person name="Sarangi A.N."/>
            <person name="Mukherjee M."/>
            <person name="Ghosh S."/>
            <person name="Singh D."/>
            <person name="Das A."/>
            <person name="Kant S."/>
            <person name="Prusty A."/>
            <person name="Tripathy S."/>
        </authorList>
    </citation>
    <scope>NUCLEOTIDE SEQUENCE</scope>
    <source>
        <strain evidence="1">VB521301</strain>
    </source>
</reference>
<dbReference type="EMBL" id="JHEG04000001">
    <property type="protein sequence ID" value="KAF3889171.1"/>
    <property type="molecule type" value="Genomic_DNA"/>
</dbReference>
<evidence type="ECO:0000313" key="1">
    <source>
        <dbReference type="EMBL" id="KAF3889171.1"/>
    </source>
</evidence>
<accession>A0A0C1N4J0</accession>
<comment type="caution">
    <text evidence="2">The sequence shown here is derived from an EMBL/GenBank/DDBJ whole genome shotgun (WGS) entry which is preliminary data.</text>
</comment>
<dbReference type="AlphaFoldDB" id="A0A0C1N4J0"/>
<dbReference type="Proteomes" id="UP000029738">
    <property type="component" value="Unassembled WGS sequence"/>
</dbReference>
<keyword evidence="3" id="KW-1185">Reference proteome</keyword>
<dbReference type="RefSeq" id="WP_038081976.1">
    <property type="nucleotide sequence ID" value="NZ_JHEG04000001.1"/>
</dbReference>